<keyword evidence="3" id="KW-0645">Protease</keyword>
<comment type="caution">
    <text evidence="3">The sequence shown here is derived from an EMBL/GenBank/DDBJ whole genome shotgun (WGS) entry which is preliminary data.</text>
</comment>
<dbReference type="PANTHER" id="PTHR30023">
    <property type="entry name" value="D-ALANYL-D-ALANINE CARBOXYPEPTIDASE"/>
    <property type="match status" value="1"/>
</dbReference>
<protein>
    <submittedName>
        <fullName evidence="3">D-alanyl-D-alanine carboxypeptidase</fullName>
    </submittedName>
</protein>
<dbReference type="EMBL" id="QUSX01000002">
    <property type="protein sequence ID" value="RRQ48100.1"/>
    <property type="molecule type" value="Genomic_DNA"/>
</dbReference>
<gene>
    <name evidence="3" type="ORF">DZC72_10235</name>
</gene>
<dbReference type="GO" id="GO:0000270">
    <property type="term" value="P:peptidoglycan metabolic process"/>
    <property type="evidence" value="ECO:0007669"/>
    <property type="project" value="TreeGrafter"/>
</dbReference>
<dbReference type="OrthoDB" id="9802627at2"/>
<proteinExistence type="inferred from homology"/>
<comment type="similarity">
    <text evidence="1">Belongs to the peptidase S13 family.</text>
</comment>
<dbReference type="PANTHER" id="PTHR30023:SF0">
    <property type="entry name" value="PENICILLIN-SENSITIVE CARBOXYPEPTIDASE A"/>
    <property type="match status" value="1"/>
</dbReference>
<keyword evidence="4" id="KW-1185">Reference proteome</keyword>
<evidence type="ECO:0000256" key="1">
    <source>
        <dbReference type="ARBA" id="ARBA00006096"/>
    </source>
</evidence>
<dbReference type="InterPro" id="IPR012338">
    <property type="entry name" value="Beta-lactam/transpept-like"/>
</dbReference>
<evidence type="ECO:0000313" key="4">
    <source>
        <dbReference type="Proteomes" id="UP000286990"/>
    </source>
</evidence>
<name>A0A426RG64_9FLAO</name>
<dbReference type="Gene3D" id="3.40.710.10">
    <property type="entry name" value="DD-peptidase/beta-lactamase superfamily"/>
    <property type="match status" value="2"/>
</dbReference>
<reference evidence="4" key="1">
    <citation type="submission" date="2018-12" db="EMBL/GenBank/DDBJ databases">
        <title>Maribacter lutimaris sp. nov., isolated from marine sediment.</title>
        <authorList>
            <person name="Kim K.K."/>
        </authorList>
    </citation>
    <scope>NUCLEOTIDE SEQUENCE [LARGE SCALE GENOMIC DNA]</scope>
    <source>
        <strain evidence="4">PoM-212</strain>
    </source>
</reference>
<organism evidence="3 4">
    <name type="scientific">Maribacter algicola</name>
    <dbReference type="NCBI Taxonomy" id="2498892"/>
    <lineage>
        <taxon>Bacteria</taxon>
        <taxon>Pseudomonadati</taxon>
        <taxon>Bacteroidota</taxon>
        <taxon>Flavobacteriia</taxon>
        <taxon>Flavobacteriales</taxon>
        <taxon>Flavobacteriaceae</taxon>
        <taxon>Maribacter</taxon>
    </lineage>
</organism>
<dbReference type="PROSITE" id="PS51257">
    <property type="entry name" value="PROKAR_LIPOPROTEIN"/>
    <property type="match status" value="1"/>
</dbReference>
<evidence type="ECO:0000313" key="3">
    <source>
        <dbReference type="EMBL" id="RRQ48100.1"/>
    </source>
</evidence>
<evidence type="ECO:0000256" key="2">
    <source>
        <dbReference type="ARBA" id="ARBA00022801"/>
    </source>
</evidence>
<sequence length="422" mass="48419">MQKTILLFLLSALVFGCASVKKRTEKAIGTILDSPFFDNQFTGFVVLDPSSKDTLYDYNGDKYFTPASNTKIFTLYTALKTLPKKAPALNYLQKNDTLFFEGTGDPSFLHHYLQDSTTYSFLKKSSNLAFSHANFQDTPMGQGWSWDDFAWYYSPERSAFPLFGNTVLIQQTPNFKVSPDYFKDSVVQVQNTWNREKDKNTFYFDSTERDTLEIPYKTDAHTIKNILERLFSNSVALVDKMPQGKKETLYGIEMDSLYVRLMHESDNFIAEQLLIVASGILTDTLNSENARNHILKNQLKDLPQHPRWVDGSGLSRYNLFTPKSMVYVLNEMYQEVPEERLFSIFPAGGVSGTLDSWYGGKEAPYIFAKSGSLSNNYCLSGYLRTKKGRLLIFSFMNNHFRHSPSEVKERMQTIFEALREGY</sequence>
<dbReference type="SUPFAM" id="SSF56601">
    <property type="entry name" value="beta-lactamase/transpeptidase-like"/>
    <property type="match status" value="1"/>
</dbReference>
<dbReference type="RefSeq" id="WP_125222820.1">
    <property type="nucleotide sequence ID" value="NZ_QUSX01000002.1"/>
</dbReference>
<dbReference type="AlphaFoldDB" id="A0A426RG64"/>
<keyword evidence="3" id="KW-0121">Carboxypeptidase</keyword>
<accession>A0A426RG64</accession>
<dbReference type="InterPro" id="IPR000667">
    <property type="entry name" value="Peptidase_S13"/>
</dbReference>
<keyword evidence="2" id="KW-0378">Hydrolase</keyword>
<dbReference type="Pfam" id="PF02113">
    <property type="entry name" value="Peptidase_S13"/>
    <property type="match status" value="1"/>
</dbReference>
<dbReference type="Proteomes" id="UP000286990">
    <property type="component" value="Unassembled WGS sequence"/>
</dbReference>
<dbReference type="PRINTS" id="PR00922">
    <property type="entry name" value="DADACBPTASE3"/>
</dbReference>
<dbReference type="GO" id="GO:0004185">
    <property type="term" value="F:serine-type carboxypeptidase activity"/>
    <property type="evidence" value="ECO:0007669"/>
    <property type="project" value="InterPro"/>
</dbReference>
<dbReference type="GO" id="GO:0006508">
    <property type="term" value="P:proteolysis"/>
    <property type="evidence" value="ECO:0007669"/>
    <property type="project" value="InterPro"/>
</dbReference>